<evidence type="ECO:0000313" key="11">
    <source>
        <dbReference type="Proteomes" id="UP000799118"/>
    </source>
</evidence>
<gene>
    <name evidence="10" type="ORF">BT96DRAFT_848155</name>
</gene>
<dbReference type="Pfam" id="PF17171">
    <property type="entry name" value="GST_C_6"/>
    <property type="match status" value="1"/>
</dbReference>
<comment type="similarity">
    <text evidence="2">Belongs to the metaxin family.</text>
</comment>
<dbReference type="OrthoDB" id="5835136at2759"/>
<evidence type="ECO:0000256" key="5">
    <source>
        <dbReference type="ARBA" id="ARBA00022927"/>
    </source>
</evidence>
<evidence type="ECO:0000256" key="1">
    <source>
        <dbReference type="ARBA" id="ARBA00004294"/>
    </source>
</evidence>
<dbReference type="PANTHER" id="PTHR12289">
    <property type="entry name" value="METAXIN RELATED"/>
    <property type="match status" value="1"/>
</dbReference>
<evidence type="ECO:0008006" key="12">
    <source>
        <dbReference type="Google" id="ProtNLM"/>
    </source>
</evidence>
<keyword evidence="4" id="KW-1000">Mitochondrion outer membrane</keyword>
<dbReference type="GO" id="GO:0001401">
    <property type="term" value="C:SAM complex"/>
    <property type="evidence" value="ECO:0007669"/>
    <property type="project" value="InterPro"/>
</dbReference>
<keyword evidence="3" id="KW-0813">Transport</keyword>
<feature type="domain" description="Mitochondrial outer membrane transport complex Sam37/metaxin N-terminal" evidence="8">
    <location>
        <begin position="27"/>
        <end position="143"/>
    </location>
</feature>
<dbReference type="PANTHER" id="PTHR12289:SF41">
    <property type="entry name" value="FAILED AXON CONNECTIONS-RELATED"/>
    <property type="match status" value="1"/>
</dbReference>
<dbReference type="InterPro" id="IPR050931">
    <property type="entry name" value="Mito_Protein_Transport_Metaxin"/>
</dbReference>
<evidence type="ECO:0000256" key="2">
    <source>
        <dbReference type="ARBA" id="ARBA00009170"/>
    </source>
</evidence>
<protein>
    <recommendedName>
        <fullName evidence="12">Mitochondrial outer membrane transport complex Sam37/metaxin N-terminal domain-containing protein</fullName>
    </recommendedName>
</protein>
<keyword evidence="11" id="KW-1185">Reference proteome</keyword>
<dbReference type="InterPro" id="IPR019564">
    <property type="entry name" value="Sam37/metaxin_N"/>
</dbReference>
<dbReference type="GO" id="GO:0007005">
    <property type="term" value="P:mitochondrion organization"/>
    <property type="evidence" value="ECO:0007669"/>
    <property type="project" value="TreeGrafter"/>
</dbReference>
<evidence type="ECO:0000256" key="3">
    <source>
        <dbReference type="ARBA" id="ARBA00022448"/>
    </source>
</evidence>
<keyword evidence="7" id="KW-0472">Membrane</keyword>
<feature type="domain" description="Metaxin glutathione S-transferase" evidence="9">
    <location>
        <begin position="213"/>
        <end position="275"/>
    </location>
</feature>
<evidence type="ECO:0000259" key="9">
    <source>
        <dbReference type="Pfam" id="PF17171"/>
    </source>
</evidence>
<dbReference type="GO" id="GO:0015031">
    <property type="term" value="P:protein transport"/>
    <property type="evidence" value="ECO:0007669"/>
    <property type="project" value="UniProtKB-KW"/>
</dbReference>
<dbReference type="EMBL" id="ML769387">
    <property type="protein sequence ID" value="KAE9409535.1"/>
    <property type="molecule type" value="Genomic_DNA"/>
</dbReference>
<organism evidence="10 11">
    <name type="scientific">Gymnopus androsaceus JB14</name>
    <dbReference type="NCBI Taxonomy" id="1447944"/>
    <lineage>
        <taxon>Eukaryota</taxon>
        <taxon>Fungi</taxon>
        <taxon>Dikarya</taxon>
        <taxon>Basidiomycota</taxon>
        <taxon>Agaricomycotina</taxon>
        <taxon>Agaricomycetes</taxon>
        <taxon>Agaricomycetidae</taxon>
        <taxon>Agaricales</taxon>
        <taxon>Marasmiineae</taxon>
        <taxon>Omphalotaceae</taxon>
        <taxon>Gymnopus</taxon>
    </lineage>
</organism>
<dbReference type="SUPFAM" id="SSF47616">
    <property type="entry name" value="GST C-terminal domain-like"/>
    <property type="match status" value="1"/>
</dbReference>
<evidence type="ECO:0000256" key="7">
    <source>
        <dbReference type="ARBA" id="ARBA00023136"/>
    </source>
</evidence>
<evidence type="ECO:0000259" key="8">
    <source>
        <dbReference type="Pfam" id="PF10568"/>
    </source>
</evidence>
<comment type="subcellular location">
    <subcellularLocation>
        <location evidence="1">Mitochondrion outer membrane</location>
    </subcellularLocation>
</comment>
<reference evidence="10" key="1">
    <citation type="journal article" date="2019" name="Environ. Microbiol.">
        <title>Fungal ecological strategies reflected in gene transcription - a case study of two litter decomposers.</title>
        <authorList>
            <person name="Barbi F."/>
            <person name="Kohler A."/>
            <person name="Barry K."/>
            <person name="Baskaran P."/>
            <person name="Daum C."/>
            <person name="Fauchery L."/>
            <person name="Ihrmark K."/>
            <person name="Kuo A."/>
            <person name="LaButti K."/>
            <person name="Lipzen A."/>
            <person name="Morin E."/>
            <person name="Grigoriev I.V."/>
            <person name="Henrissat B."/>
            <person name="Lindahl B."/>
            <person name="Martin F."/>
        </authorList>
    </citation>
    <scope>NUCLEOTIDE SEQUENCE</scope>
    <source>
        <strain evidence="10">JB14</strain>
    </source>
</reference>
<dbReference type="Proteomes" id="UP000799118">
    <property type="component" value="Unassembled WGS sequence"/>
</dbReference>
<accession>A0A6A4IM52</accession>
<name>A0A6A4IM52_9AGAR</name>
<sequence length="326" mass="36260">MSSTPVELHVWPGPPGQWGLPSVDAASLSLIIYLQLVLPSQFVLVETTNPELSPSGQLPFMKNGEDVVAPFSSIISYLANNGSNDAQGPKSHAPWLAHAESNLGDLVLHMFYSLHANWNELTFPSIAHHFPVLQRYYRPNAIRQSYKSRLETAGLWSLPGIEIEQEKKAFSRKPQDFDRLSEQQSTEAKEGVKAHDRFLQVFEREKVLDKARSTLDIYARLLGQKDFFSGDRPSLLDATVAAHILLLSRPPFPDPLLQDLVNNSYPSLVAHANRVYDLTLSAPLSTIDATTESDVWETRLRFAFFGLALGGIITYSAASHLNVITP</sequence>
<evidence type="ECO:0000256" key="4">
    <source>
        <dbReference type="ARBA" id="ARBA00022787"/>
    </source>
</evidence>
<dbReference type="AlphaFoldDB" id="A0A6A4IM52"/>
<keyword evidence="6" id="KW-0496">Mitochondrion</keyword>
<dbReference type="InterPro" id="IPR036282">
    <property type="entry name" value="Glutathione-S-Trfase_C_sf"/>
</dbReference>
<dbReference type="InterPro" id="IPR033468">
    <property type="entry name" value="Metaxin_GST"/>
</dbReference>
<keyword evidence="5" id="KW-0653">Protein transport</keyword>
<evidence type="ECO:0000313" key="10">
    <source>
        <dbReference type="EMBL" id="KAE9409535.1"/>
    </source>
</evidence>
<dbReference type="CDD" id="cd03193">
    <property type="entry name" value="GST_C_Metaxin"/>
    <property type="match status" value="1"/>
</dbReference>
<evidence type="ECO:0000256" key="6">
    <source>
        <dbReference type="ARBA" id="ARBA00023128"/>
    </source>
</evidence>
<proteinExistence type="inferred from homology"/>
<dbReference type="Pfam" id="PF10568">
    <property type="entry name" value="Tom37"/>
    <property type="match status" value="1"/>
</dbReference>